<evidence type="ECO:0000256" key="7">
    <source>
        <dbReference type="ARBA" id="ARBA00023242"/>
    </source>
</evidence>
<feature type="domain" description="C2H2-type" evidence="10">
    <location>
        <begin position="431"/>
        <end position="453"/>
    </location>
</feature>
<evidence type="ECO:0000259" key="10">
    <source>
        <dbReference type="PROSITE" id="PS50157"/>
    </source>
</evidence>
<evidence type="ECO:0000256" key="4">
    <source>
        <dbReference type="ARBA" id="ARBA00022771"/>
    </source>
</evidence>
<reference evidence="11" key="1">
    <citation type="submission" date="2022-12" db="EMBL/GenBank/DDBJ databases">
        <title>Chromosome-level genome assembly of the bean flower thrips Megalurothrips usitatus.</title>
        <authorList>
            <person name="Ma L."/>
            <person name="Liu Q."/>
            <person name="Li H."/>
            <person name="Cai W."/>
        </authorList>
    </citation>
    <scope>NUCLEOTIDE SEQUENCE</scope>
    <source>
        <strain evidence="11">Cailab_2022a</strain>
    </source>
</reference>
<dbReference type="AlphaFoldDB" id="A0AAV7XHB2"/>
<dbReference type="SUPFAM" id="SSF57667">
    <property type="entry name" value="beta-beta-alpha zinc fingers"/>
    <property type="match status" value="5"/>
</dbReference>
<keyword evidence="3" id="KW-0677">Repeat</keyword>
<sequence>MSVKSTEMLQRKSVICSVNYAISMGDVSDGDESSHGSSLVFEEDSDIGDDLKQGSLDQPDCIPSADPSEIECIITDTSGDESSDPEDCNSEEAIDKSRKQLSCSLCTVVISDVQDSPSALLEHLQDVHKFAVRRTVNHVPSSKSENDSLEMVIKEKGDTRQKKTFTCSKTSGGCGSVFFSKQNLHLHLARSKTAGGSCWLTSQSNQQRMSLFTCTICPFQKSSRKRIIEHMESHHNSDEAMNTFALPCRICDVQFWSVSDRSQHEVSEHSKEASYLMMKCYLCSERFSSKVCLKKHVQRDHSGDEQFSGDVGFRCRLCQVTFPTYLLVEEHFRKAHTSLLIFRCQKCNLILKTKKTFQVHLKSTQCGSIRQECTLCQKVLWSKRALAIHYRMKHFNSSRVGFLCRICKKRFDSESERSQHYTQDHEGDSPFTCPICKKGFASKSGMYGHRQTHMKTPVSKCEFCGKEFSRRDSYTEHLLIHTGPRHKCPHCDKEFVQRSNLVRHIRIHTGEKPYKCLYCEKSFSDKGACNSHIRVHTREEACGCPYCGQIFSKKQKLKYHIRKHTGEDLVSCEFCGKTFTNTHSLKEHRVIHDQRTQLLCSHCGKAFSTAKYLQRHIVMVHEAAVLYKCPLCSRGFTQQARLKTHLMTHTRVKHLQCLLCTKAYSTRKSLRYHLLNIHNITTEHADYKQCFYAMTPEEAGLRIPEGESLSKQPLLRPKSEPLSADSDLEDNSLSSEDEEDDSEPPHLVQRDNLTTAFLQRSSYPTIRTKAAMKQLPFSVTMTEKKGSKPPKSRDCEQGRKVVNQKQKNNQTRAETQVSHKEKLFSSCTLDDLSNSSSSSSEQSEPLSWKDFKPNKVNAFSGSELEELVPGERTESTLEPCRSADQRPSKLAKPSHRTRYKVRSKKKSVS</sequence>
<keyword evidence="2" id="KW-0479">Metal-binding</keyword>
<evidence type="ECO:0000313" key="11">
    <source>
        <dbReference type="EMBL" id="KAJ1524002.1"/>
    </source>
</evidence>
<evidence type="ECO:0000256" key="1">
    <source>
        <dbReference type="ARBA" id="ARBA00004123"/>
    </source>
</evidence>
<dbReference type="Gene3D" id="3.30.160.60">
    <property type="entry name" value="Classic Zinc Finger"/>
    <property type="match status" value="11"/>
</dbReference>
<feature type="domain" description="C2H2-type" evidence="10">
    <location>
        <begin position="655"/>
        <end position="683"/>
    </location>
</feature>
<dbReference type="InterPro" id="IPR036236">
    <property type="entry name" value="Znf_C2H2_sf"/>
</dbReference>
<feature type="region of interest" description="Disordered" evidence="9">
    <location>
        <begin position="706"/>
        <end position="755"/>
    </location>
</feature>
<dbReference type="InterPro" id="IPR013087">
    <property type="entry name" value="Znf_C2H2_type"/>
</dbReference>
<feature type="compositionally biased region" description="Basic and acidic residues" evidence="9">
    <location>
        <begin position="869"/>
        <end position="887"/>
    </location>
</feature>
<keyword evidence="4 8" id="KW-0863">Zinc-finger</keyword>
<dbReference type="Pfam" id="PF00096">
    <property type="entry name" value="zf-C2H2"/>
    <property type="match status" value="7"/>
</dbReference>
<proteinExistence type="predicted"/>
<feature type="domain" description="C2H2-type" evidence="10">
    <location>
        <begin position="570"/>
        <end position="597"/>
    </location>
</feature>
<feature type="domain" description="C2H2-type" evidence="10">
    <location>
        <begin position="598"/>
        <end position="621"/>
    </location>
</feature>
<feature type="region of interest" description="Disordered" evidence="9">
    <location>
        <begin position="777"/>
        <end position="909"/>
    </location>
</feature>
<dbReference type="GO" id="GO:0008270">
    <property type="term" value="F:zinc ion binding"/>
    <property type="evidence" value="ECO:0007669"/>
    <property type="project" value="UniProtKB-KW"/>
</dbReference>
<evidence type="ECO:0000256" key="3">
    <source>
        <dbReference type="ARBA" id="ARBA00022737"/>
    </source>
</evidence>
<feature type="compositionally biased region" description="Low complexity" evidence="9">
    <location>
        <begin position="825"/>
        <end position="846"/>
    </location>
</feature>
<feature type="domain" description="C2H2-type" evidence="10">
    <location>
        <begin position="542"/>
        <end position="569"/>
    </location>
</feature>
<feature type="domain" description="C2H2-type" evidence="10">
    <location>
        <begin position="278"/>
        <end position="306"/>
    </location>
</feature>
<dbReference type="GO" id="GO:0005634">
    <property type="term" value="C:nucleus"/>
    <property type="evidence" value="ECO:0007669"/>
    <property type="project" value="UniProtKB-SubCell"/>
</dbReference>
<dbReference type="FunFam" id="3.30.160.60:FF:000045">
    <property type="entry name" value="ZFP69 zinc finger protein B"/>
    <property type="match status" value="1"/>
</dbReference>
<protein>
    <recommendedName>
        <fullName evidence="10">C2H2-type domain-containing protein</fullName>
    </recommendedName>
</protein>
<comment type="subcellular location">
    <subcellularLocation>
        <location evidence="1">Nucleus</location>
    </subcellularLocation>
</comment>
<dbReference type="GO" id="GO:0010468">
    <property type="term" value="P:regulation of gene expression"/>
    <property type="evidence" value="ECO:0007669"/>
    <property type="project" value="TreeGrafter"/>
</dbReference>
<evidence type="ECO:0000256" key="9">
    <source>
        <dbReference type="SAM" id="MobiDB-lite"/>
    </source>
</evidence>
<dbReference type="PROSITE" id="PS00028">
    <property type="entry name" value="ZINC_FINGER_C2H2_1"/>
    <property type="match status" value="14"/>
</dbReference>
<evidence type="ECO:0000313" key="12">
    <source>
        <dbReference type="Proteomes" id="UP001075354"/>
    </source>
</evidence>
<gene>
    <name evidence="11" type="ORF">ONE63_010546</name>
</gene>
<evidence type="ECO:0000256" key="8">
    <source>
        <dbReference type="PROSITE-ProRule" id="PRU00042"/>
    </source>
</evidence>
<dbReference type="PROSITE" id="PS50157">
    <property type="entry name" value="ZINC_FINGER_C2H2_2"/>
    <property type="match status" value="11"/>
</dbReference>
<accession>A0AAV7XHB2</accession>
<dbReference type="FunFam" id="3.30.160.60:FF:000100">
    <property type="entry name" value="Zinc finger 45-like"/>
    <property type="match status" value="1"/>
</dbReference>
<feature type="compositionally biased region" description="Polar residues" evidence="9">
    <location>
        <begin position="803"/>
        <end position="816"/>
    </location>
</feature>
<feature type="domain" description="C2H2-type" evidence="10">
    <location>
        <begin position="514"/>
        <end position="541"/>
    </location>
</feature>
<dbReference type="PANTHER" id="PTHR16515:SF49">
    <property type="entry name" value="GASTRULA ZINC FINGER PROTEIN XLCGF49.1-LIKE-RELATED"/>
    <property type="match status" value="1"/>
</dbReference>
<dbReference type="GO" id="GO:0003677">
    <property type="term" value="F:DNA binding"/>
    <property type="evidence" value="ECO:0007669"/>
    <property type="project" value="UniProtKB-KW"/>
</dbReference>
<dbReference type="FunFam" id="3.30.160.60:FF:000446">
    <property type="entry name" value="Zinc finger protein"/>
    <property type="match status" value="1"/>
</dbReference>
<dbReference type="PANTHER" id="PTHR16515">
    <property type="entry name" value="PR DOMAIN ZINC FINGER PROTEIN"/>
    <property type="match status" value="1"/>
</dbReference>
<keyword evidence="12" id="KW-1185">Reference proteome</keyword>
<feature type="compositionally biased region" description="Acidic residues" evidence="9">
    <location>
        <begin position="726"/>
        <end position="742"/>
    </location>
</feature>
<keyword evidence="7" id="KW-0539">Nucleus</keyword>
<feature type="compositionally biased region" description="Basic and acidic residues" evidence="9">
    <location>
        <begin position="782"/>
        <end position="799"/>
    </location>
</feature>
<name>A0AAV7XHB2_9NEOP</name>
<organism evidence="11 12">
    <name type="scientific">Megalurothrips usitatus</name>
    <name type="common">bean blossom thrips</name>
    <dbReference type="NCBI Taxonomy" id="439358"/>
    <lineage>
        <taxon>Eukaryota</taxon>
        <taxon>Metazoa</taxon>
        <taxon>Ecdysozoa</taxon>
        <taxon>Arthropoda</taxon>
        <taxon>Hexapoda</taxon>
        <taxon>Insecta</taxon>
        <taxon>Pterygota</taxon>
        <taxon>Neoptera</taxon>
        <taxon>Paraneoptera</taxon>
        <taxon>Thysanoptera</taxon>
        <taxon>Terebrantia</taxon>
        <taxon>Thripoidea</taxon>
        <taxon>Thripidae</taxon>
        <taxon>Megalurothrips</taxon>
    </lineage>
</organism>
<comment type="caution">
    <text evidence="11">The sequence shown here is derived from an EMBL/GenBank/DDBJ whole genome shotgun (WGS) entry which is preliminary data.</text>
</comment>
<feature type="domain" description="C2H2-type" evidence="10">
    <location>
        <begin position="459"/>
        <end position="486"/>
    </location>
</feature>
<evidence type="ECO:0000256" key="2">
    <source>
        <dbReference type="ARBA" id="ARBA00022723"/>
    </source>
</evidence>
<feature type="domain" description="C2H2-type" evidence="10">
    <location>
        <begin position="402"/>
        <end position="430"/>
    </location>
</feature>
<feature type="region of interest" description="Disordered" evidence="9">
    <location>
        <begin position="27"/>
        <end position="67"/>
    </location>
</feature>
<dbReference type="EMBL" id="JAPTSV010000009">
    <property type="protein sequence ID" value="KAJ1524002.1"/>
    <property type="molecule type" value="Genomic_DNA"/>
</dbReference>
<dbReference type="Pfam" id="PF13913">
    <property type="entry name" value="zf-C2HC_2"/>
    <property type="match status" value="1"/>
</dbReference>
<evidence type="ECO:0000256" key="5">
    <source>
        <dbReference type="ARBA" id="ARBA00022833"/>
    </source>
</evidence>
<keyword evidence="5" id="KW-0862">Zinc</keyword>
<feature type="compositionally biased region" description="Basic residues" evidence="9">
    <location>
        <begin position="892"/>
        <end position="909"/>
    </location>
</feature>
<keyword evidence="6" id="KW-0238">DNA-binding</keyword>
<evidence type="ECO:0000256" key="6">
    <source>
        <dbReference type="ARBA" id="ARBA00023125"/>
    </source>
</evidence>
<feature type="domain" description="C2H2-type" evidence="10">
    <location>
        <begin position="486"/>
        <end position="513"/>
    </location>
</feature>
<feature type="domain" description="C2H2-type" evidence="10">
    <location>
        <begin position="627"/>
        <end position="654"/>
    </location>
</feature>
<dbReference type="Proteomes" id="UP001075354">
    <property type="component" value="Chromosome 9"/>
</dbReference>
<dbReference type="SMART" id="SM00355">
    <property type="entry name" value="ZnF_C2H2"/>
    <property type="match status" value="17"/>
</dbReference>
<dbReference type="InterPro" id="IPR050331">
    <property type="entry name" value="Zinc_finger"/>
</dbReference>
<dbReference type="FunFam" id="3.30.160.60:FF:000702">
    <property type="entry name" value="Transcription factor E4F1 isoform 1"/>
    <property type="match status" value="1"/>
</dbReference>